<evidence type="ECO:0000313" key="2">
    <source>
        <dbReference type="EMBL" id="WNG49956.1"/>
    </source>
</evidence>
<gene>
    <name evidence="2" type="ORF">F0U60_41925</name>
</gene>
<dbReference type="PANTHER" id="PTHR14859">
    <property type="entry name" value="CALCOFLUOR WHITE HYPERSENSITIVE PROTEIN PRECURSOR"/>
    <property type="match status" value="1"/>
</dbReference>
<dbReference type="PANTHER" id="PTHR14859:SF1">
    <property type="entry name" value="PGAP2-INTERACTING PROTEIN"/>
    <property type="match status" value="1"/>
</dbReference>
<dbReference type="InterPro" id="IPR036691">
    <property type="entry name" value="Endo/exonu/phosph_ase_sf"/>
</dbReference>
<evidence type="ECO:0000259" key="1">
    <source>
        <dbReference type="Pfam" id="PF03372"/>
    </source>
</evidence>
<proteinExistence type="predicted"/>
<keyword evidence="3" id="KW-1185">Reference proteome</keyword>
<evidence type="ECO:0000313" key="3">
    <source>
        <dbReference type="Proteomes" id="UP001611383"/>
    </source>
</evidence>
<protein>
    <recommendedName>
        <fullName evidence="1">Endonuclease/exonuclease/phosphatase domain-containing protein</fullName>
    </recommendedName>
</protein>
<dbReference type="Proteomes" id="UP001611383">
    <property type="component" value="Chromosome"/>
</dbReference>
<dbReference type="RefSeq" id="WP_395808474.1">
    <property type="nucleotide sequence ID" value="NZ_CP043494.1"/>
</dbReference>
<dbReference type="InterPro" id="IPR005135">
    <property type="entry name" value="Endo/exonuclease/phosphatase"/>
</dbReference>
<reference evidence="2 3" key="1">
    <citation type="submission" date="2019-08" db="EMBL/GenBank/DDBJ databases">
        <title>Archangium and Cystobacter genomes.</title>
        <authorList>
            <person name="Chen I.-C.K."/>
            <person name="Wielgoss S."/>
        </authorList>
    </citation>
    <scope>NUCLEOTIDE SEQUENCE [LARGE SCALE GENOMIC DNA]</scope>
    <source>
        <strain evidence="2 3">Cbm 6</strain>
    </source>
</reference>
<organism evidence="2 3">
    <name type="scientific">Archangium minus</name>
    <dbReference type="NCBI Taxonomy" id="83450"/>
    <lineage>
        <taxon>Bacteria</taxon>
        <taxon>Pseudomonadati</taxon>
        <taxon>Myxococcota</taxon>
        <taxon>Myxococcia</taxon>
        <taxon>Myxococcales</taxon>
        <taxon>Cystobacterineae</taxon>
        <taxon>Archangiaceae</taxon>
        <taxon>Archangium</taxon>
    </lineage>
</organism>
<dbReference type="EMBL" id="CP043494">
    <property type="protein sequence ID" value="WNG49956.1"/>
    <property type="molecule type" value="Genomic_DNA"/>
</dbReference>
<dbReference type="InterPro" id="IPR051916">
    <property type="entry name" value="GPI-anchor_lipid_remodeler"/>
</dbReference>
<accession>A0ABY9X3H4</accession>
<dbReference type="SUPFAM" id="SSF56219">
    <property type="entry name" value="DNase I-like"/>
    <property type="match status" value="1"/>
</dbReference>
<dbReference type="Pfam" id="PF03372">
    <property type="entry name" value="Exo_endo_phos"/>
    <property type="match status" value="1"/>
</dbReference>
<name>A0ABY9X3H4_9BACT</name>
<dbReference type="Gene3D" id="3.60.10.10">
    <property type="entry name" value="Endonuclease/exonuclease/phosphatase"/>
    <property type="match status" value="1"/>
</dbReference>
<feature type="domain" description="Endonuclease/exonuclease/phosphatase" evidence="1">
    <location>
        <begin position="5"/>
        <end position="237"/>
    </location>
</feature>
<sequence length="250" mass="27714">MLKVLTLNIAHGVPSIPVPLPFLLPRAKLLDHLDQMAGLLARENADVVALQEVDRAGLFSGTVDPLERLATRAGYAHVFHGAHLHLRGLCTRGTALLSHRPLRETHSERFKGIAPVDKGYVVAAVEDEGRLLDVVSTHLDFASERRRQQQALHIIEALQRRPPRPRLVMGDMNSRQGNPGVGIEQMMKQLALHTPEPGGGEPTYEAHAPTMRLDWILASPELRFTHYRPLAERVSDHLALKAELEWSVGG</sequence>